<evidence type="ECO:0000256" key="2">
    <source>
        <dbReference type="ARBA" id="ARBA00022475"/>
    </source>
</evidence>
<dbReference type="Pfam" id="PF03772">
    <property type="entry name" value="Competence"/>
    <property type="match status" value="1"/>
</dbReference>
<sequence>MDDAARTPPFGTAAAAALLIGTTAALGLPWLSPWWLALAVLGIGVAGWWHGRAGRWYGPLLTGFALASLHAAHALSLQLPADLTRLETRIAGRIVELPVHEPRRTRLDVRVDNDVSQPAALRGRLLRLAWYSDNPEARRELLAGQRWQFDVRLRAPRGLRNPGGMDAEMHAMARRVTANGYIREPSLARLLASPTGLQAWRERMSTRIAGSVSNPAARFVQALSVGDTRGLDDGDWAVLRANGLTHLVAISGFHVGLVAGLFSLLARVLWWLLPGLARRWPRQIAAALAAVAGASLYTAVAGFALPTVRTLLMIAILALVRVARRPLGGFDTLALAAIAMLLVDPLAVLAAGFWLSFLGVAWLLWCLPPSSEPASRGAMIGDLVSAQGVASLGLLPLGVVLFGQASLAGPIANLIAVPWWSLVVVPLALVGTGLEGLHAGWGQWCWQAAAWCFQQSWPLFDWLAGSGLALWWLPEAAWYALPLALLGAFWLLLPRGVPGKALALLLWLPLLWPQRHLPATGEAELAMLDVGQGLSVLVRTRHHTLLYDMGPAVRDGFDAGERAVVPALHALGVRRLDAAVVSHGDNDHAGGYPAVAAVFPADAGYAPADSPVAGKALCEAGRRWTWDEVEFAFLHPPPHFPYLGNESSCVLRIRARHGSALLTGDIGQVVERDLVRLHGDELRSDVVLAAHHGSGGSSDPGFVQATRPQRVLVSSGHGNRFGHPKPDVLARWAKVGAQSVDTARDGAVRVRLLATGVEVETRRAARPRFWDAARRSATAPAGLSYRPE</sequence>
<accession>A0A3M8SVD6</accession>
<feature type="transmembrane region" description="Helical" evidence="6">
    <location>
        <begin position="34"/>
        <end position="51"/>
    </location>
</feature>
<keyword evidence="4 6" id="KW-1133">Transmembrane helix</keyword>
<evidence type="ECO:0000256" key="4">
    <source>
        <dbReference type="ARBA" id="ARBA00022989"/>
    </source>
</evidence>
<dbReference type="SMART" id="SM00849">
    <property type="entry name" value="Lactamase_B"/>
    <property type="match status" value="1"/>
</dbReference>
<organism evidence="8 9">
    <name type="scientific">Montanilutibacter psychrotolerans</name>
    <dbReference type="NCBI Taxonomy" id="1327343"/>
    <lineage>
        <taxon>Bacteria</taxon>
        <taxon>Pseudomonadati</taxon>
        <taxon>Pseudomonadota</taxon>
        <taxon>Gammaproteobacteria</taxon>
        <taxon>Lysobacterales</taxon>
        <taxon>Lysobacteraceae</taxon>
        <taxon>Montanilutibacter</taxon>
    </lineage>
</organism>
<evidence type="ECO:0000313" key="9">
    <source>
        <dbReference type="Proteomes" id="UP000267049"/>
    </source>
</evidence>
<feature type="transmembrane region" description="Helical" evidence="6">
    <location>
        <begin position="247"/>
        <end position="272"/>
    </location>
</feature>
<gene>
    <name evidence="8" type="ORF">EER27_11835</name>
</gene>
<dbReference type="InterPro" id="IPR001279">
    <property type="entry name" value="Metallo-B-lactamas"/>
</dbReference>
<dbReference type="NCBIfam" id="TIGR00361">
    <property type="entry name" value="ComEC_Rec2"/>
    <property type="match status" value="1"/>
</dbReference>
<dbReference type="InterPro" id="IPR004477">
    <property type="entry name" value="ComEC_N"/>
</dbReference>
<dbReference type="NCBIfam" id="TIGR00360">
    <property type="entry name" value="ComEC_N-term"/>
    <property type="match status" value="1"/>
</dbReference>
<dbReference type="InterPro" id="IPR036866">
    <property type="entry name" value="RibonucZ/Hydroxyglut_hydro"/>
</dbReference>
<dbReference type="PANTHER" id="PTHR30619:SF1">
    <property type="entry name" value="RECOMBINATION PROTEIN 2"/>
    <property type="match status" value="1"/>
</dbReference>
<dbReference type="InterPro" id="IPR004797">
    <property type="entry name" value="Competence_ComEC/Rec2"/>
</dbReference>
<keyword evidence="9" id="KW-1185">Reference proteome</keyword>
<feature type="transmembrane region" description="Helical" evidence="6">
    <location>
        <begin position="414"/>
        <end position="434"/>
    </location>
</feature>
<dbReference type="PANTHER" id="PTHR30619">
    <property type="entry name" value="DNA INTERNALIZATION/COMPETENCE PROTEIN COMEC/REC2"/>
    <property type="match status" value="1"/>
</dbReference>
<keyword evidence="5 6" id="KW-0472">Membrane</keyword>
<feature type="domain" description="Metallo-beta-lactamase" evidence="7">
    <location>
        <begin position="532"/>
        <end position="717"/>
    </location>
</feature>
<protein>
    <submittedName>
        <fullName evidence="8">DNA internalization-related competence protein ComEC/Rec2</fullName>
    </submittedName>
</protein>
<evidence type="ECO:0000256" key="6">
    <source>
        <dbReference type="SAM" id="Phobius"/>
    </source>
</evidence>
<evidence type="ECO:0000256" key="3">
    <source>
        <dbReference type="ARBA" id="ARBA00022692"/>
    </source>
</evidence>
<dbReference type="CDD" id="cd07731">
    <property type="entry name" value="ComA-like_MBL-fold"/>
    <property type="match status" value="1"/>
</dbReference>
<dbReference type="SUPFAM" id="SSF56281">
    <property type="entry name" value="Metallo-hydrolase/oxidoreductase"/>
    <property type="match status" value="1"/>
</dbReference>
<keyword evidence="2" id="KW-1003">Cell membrane</keyword>
<comment type="caution">
    <text evidence="8">The sequence shown here is derived from an EMBL/GenBank/DDBJ whole genome shotgun (WGS) entry which is preliminary data.</text>
</comment>
<comment type="subcellular location">
    <subcellularLocation>
        <location evidence="1">Cell membrane</location>
        <topology evidence="1">Multi-pass membrane protein</topology>
    </subcellularLocation>
</comment>
<dbReference type="GO" id="GO:0030420">
    <property type="term" value="P:establishment of competence for transformation"/>
    <property type="evidence" value="ECO:0007669"/>
    <property type="project" value="InterPro"/>
</dbReference>
<keyword evidence="3 6" id="KW-0812">Transmembrane</keyword>
<dbReference type="Pfam" id="PF13567">
    <property type="entry name" value="DUF4131"/>
    <property type="match status" value="1"/>
</dbReference>
<feature type="transmembrane region" description="Helical" evidence="6">
    <location>
        <begin position="476"/>
        <end position="493"/>
    </location>
</feature>
<reference evidence="8 9" key="1">
    <citation type="submission" date="2018-11" db="EMBL/GenBank/DDBJ databases">
        <title>Lysobacter cryohumiis sp. nov., isolated from soil in the Tianshan Mountains, Xinjiang, China.</title>
        <authorList>
            <person name="Luo Y."/>
            <person name="Sheng H."/>
        </authorList>
    </citation>
    <scope>NUCLEOTIDE SEQUENCE [LARGE SCALE GENOMIC DNA]</scope>
    <source>
        <strain evidence="8 9">ZS60</strain>
    </source>
</reference>
<evidence type="ECO:0000259" key="7">
    <source>
        <dbReference type="SMART" id="SM00849"/>
    </source>
</evidence>
<dbReference type="GO" id="GO:0005886">
    <property type="term" value="C:plasma membrane"/>
    <property type="evidence" value="ECO:0007669"/>
    <property type="project" value="UniProtKB-SubCell"/>
</dbReference>
<feature type="transmembrane region" description="Helical" evidence="6">
    <location>
        <begin position="284"/>
        <end position="312"/>
    </location>
</feature>
<dbReference type="Proteomes" id="UP000267049">
    <property type="component" value="Unassembled WGS sequence"/>
</dbReference>
<evidence type="ECO:0000313" key="8">
    <source>
        <dbReference type="EMBL" id="RNF83194.1"/>
    </source>
</evidence>
<dbReference type="AlphaFoldDB" id="A0A3M8SVD6"/>
<evidence type="ECO:0000256" key="5">
    <source>
        <dbReference type="ARBA" id="ARBA00023136"/>
    </source>
</evidence>
<feature type="transmembrane region" description="Helical" evidence="6">
    <location>
        <begin position="384"/>
        <end position="402"/>
    </location>
</feature>
<dbReference type="Gene3D" id="3.60.15.10">
    <property type="entry name" value="Ribonuclease Z/Hydroxyacylglutathione hydrolase-like"/>
    <property type="match status" value="1"/>
</dbReference>
<dbReference type="InterPro" id="IPR025405">
    <property type="entry name" value="DUF4131"/>
</dbReference>
<dbReference type="InterPro" id="IPR035681">
    <property type="entry name" value="ComA-like_MBL"/>
</dbReference>
<feature type="transmembrane region" description="Helical" evidence="6">
    <location>
        <begin position="333"/>
        <end position="364"/>
    </location>
</feature>
<dbReference type="InterPro" id="IPR052159">
    <property type="entry name" value="Competence_DNA_uptake"/>
</dbReference>
<dbReference type="OrthoDB" id="9761531at2"/>
<evidence type="ECO:0000256" key="1">
    <source>
        <dbReference type="ARBA" id="ARBA00004651"/>
    </source>
</evidence>
<name>A0A3M8SVD6_9GAMM</name>
<dbReference type="Pfam" id="PF00753">
    <property type="entry name" value="Lactamase_B"/>
    <property type="match status" value="1"/>
</dbReference>
<proteinExistence type="predicted"/>
<dbReference type="EMBL" id="RIBS01000005">
    <property type="protein sequence ID" value="RNF83194.1"/>
    <property type="molecule type" value="Genomic_DNA"/>
</dbReference>